<keyword evidence="2" id="KW-0963">Cytoplasm</keyword>
<dbReference type="Pfam" id="PF00619">
    <property type="entry name" value="CARD"/>
    <property type="match status" value="1"/>
</dbReference>
<organism evidence="7 8">
    <name type="scientific">Lingula anatina</name>
    <name type="common">Brachiopod</name>
    <name type="synonym">Lingula unguis</name>
    <dbReference type="NCBI Taxonomy" id="7574"/>
    <lineage>
        <taxon>Eukaryota</taxon>
        <taxon>Metazoa</taxon>
        <taxon>Spiralia</taxon>
        <taxon>Lophotrochozoa</taxon>
        <taxon>Brachiopoda</taxon>
        <taxon>Linguliformea</taxon>
        <taxon>Lingulata</taxon>
        <taxon>Lingulida</taxon>
        <taxon>Linguloidea</taxon>
        <taxon>Lingulidae</taxon>
        <taxon>Lingula</taxon>
    </lineage>
</organism>
<proteinExistence type="predicted"/>
<accession>A0A1S3IFA6</accession>
<dbReference type="SMART" id="SM00114">
    <property type="entry name" value="CARD"/>
    <property type="match status" value="1"/>
</dbReference>
<dbReference type="GO" id="GO:0005737">
    <property type="term" value="C:cytoplasm"/>
    <property type="evidence" value="ECO:0007669"/>
    <property type="project" value="UniProtKB-SubCell"/>
</dbReference>
<dbReference type="InterPro" id="IPR011029">
    <property type="entry name" value="DEATH-like_dom_sf"/>
</dbReference>
<dbReference type="PANTHER" id="PTHR46844:SF1">
    <property type="entry name" value="SLR5058 PROTEIN"/>
    <property type="match status" value="1"/>
</dbReference>
<dbReference type="Gene3D" id="3.40.50.300">
    <property type="entry name" value="P-loop containing nucleotide triphosphate hydrolases"/>
    <property type="match status" value="1"/>
</dbReference>
<dbReference type="SUPFAM" id="SSF47986">
    <property type="entry name" value="DEATH domain"/>
    <property type="match status" value="1"/>
</dbReference>
<keyword evidence="4" id="KW-0391">Immunity</keyword>
<dbReference type="SUPFAM" id="SSF52540">
    <property type="entry name" value="P-loop containing nucleoside triphosphate hydrolases"/>
    <property type="match status" value="1"/>
</dbReference>
<dbReference type="PROSITE" id="PS50209">
    <property type="entry name" value="CARD"/>
    <property type="match status" value="1"/>
</dbReference>
<evidence type="ECO:0000256" key="2">
    <source>
        <dbReference type="ARBA" id="ARBA00022490"/>
    </source>
</evidence>
<feature type="domain" description="NACHT" evidence="6">
    <location>
        <begin position="180"/>
        <end position="299"/>
    </location>
</feature>
<sequence length="820" mass="93790">MAMTAPHRNSLQRCRVALEQDLQPDSLFSYLIQESVLAVDTVDEIKLEGTRLKKSQKLLDILPTFGDHAFHVFCLALGETGQGFLSDLIQQDVLESSQDVASPYQGRENLVKILAEELKHYYLETLSRVYPIPWCDWLEVDLQHIFTNLVIEETNRYIDVAELFEPSIKEGPGGVGSLPRSVLIQGDPGIGKSTLSRKLVYDWSLADGNPPIKKYDLVFLIEARHLQEGIKEAIFKQLLPKDFTYTPDQVWEAITGIQERVLFIVDGYDELRYVEQTNLFDLFSGKILSKSHNIVTSRPHSITGIKKNFRKHVIIKGFSKADSKSYIEKYFTYQGKNSEEYKELISSIENKPEMQNLATNPFNTVLLCLIFEDNPHAVVSNKIQVYQEVEYSVCKRLCTKFDIPTRGTDLPEVCLRVLENLYFMAFYGNLNNQLRFSEENIREKLTKEIDLTLQSGFLTKEFSVSRIRFEEFYFFPHKTLQEYFSGKYIACHPEESLEEIHTYSLTPVGVTASHFDAMVWGIKCVNNAENMLKIARKATEICYRFWAKICGHFDFVDIALYPRRNINYIFSNLFYVLFQFAPASCYLAPETIAAEIVPSLPKWVTFPLGFTDTFKWLLMSPVCPVTHLKLDCRSWESIAHCQSLAAVEEMMDHNSSMTNILLLLRWSATSHMEPSRLQVVGNIFKRLDNVPHVAVSVDIEDGTSEDSLGCLVSLLHSLQHSVSIKTLIVCAIMKEGDAETKAWGILSPKDNKLSPGPQITALFFERTNYHRCIALKNEQLRDCGPLQEGVEIPLIPATKSNQWFVRGDIVKYIAMQWKTL</sequence>
<protein>
    <submittedName>
        <fullName evidence="8">NLR family CARD domain-containing protein 4</fullName>
    </submittedName>
</protein>
<evidence type="ECO:0000259" key="5">
    <source>
        <dbReference type="PROSITE" id="PS50209"/>
    </source>
</evidence>
<dbReference type="InterPro" id="IPR027417">
    <property type="entry name" value="P-loop_NTPase"/>
</dbReference>
<evidence type="ECO:0000256" key="3">
    <source>
        <dbReference type="ARBA" id="ARBA00022588"/>
    </source>
</evidence>
<evidence type="ECO:0000256" key="1">
    <source>
        <dbReference type="ARBA" id="ARBA00004496"/>
    </source>
</evidence>
<keyword evidence="3" id="KW-0399">Innate immunity</keyword>
<dbReference type="GeneID" id="106163481"/>
<evidence type="ECO:0000313" key="7">
    <source>
        <dbReference type="Proteomes" id="UP000085678"/>
    </source>
</evidence>
<gene>
    <name evidence="8" type="primary">LOC106163481</name>
</gene>
<dbReference type="Gene3D" id="1.10.533.10">
    <property type="entry name" value="Death Domain, Fas"/>
    <property type="match status" value="1"/>
</dbReference>
<dbReference type="KEGG" id="lak:106163481"/>
<dbReference type="AlphaFoldDB" id="A0A1S3IFA6"/>
<reference evidence="8" key="1">
    <citation type="submission" date="2025-08" db="UniProtKB">
        <authorList>
            <consortium name="RefSeq"/>
        </authorList>
    </citation>
    <scope>IDENTIFICATION</scope>
    <source>
        <tissue evidence="8">Gonads</tissue>
    </source>
</reference>
<dbReference type="PROSITE" id="PS50837">
    <property type="entry name" value="NACHT"/>
    <property type="match status" value="1"/>
</dbReference>
<evidence type="ECO:0000256" key="4">
    <source>
        <dbReference type="ARBA" id="ARBA00022859"/>
    </source>
</evidence>
<keyword evidence="7" id="KW-1185">Reference proteome</keyword>
<dbReference type="Pfam" id="PF05729">
    <property type="entry name" value="NACHT"/>
    <property type="match status" value="1"/>
</dbReference>
<evidence type="ECO:0000313" key="8">
    <source>
        <dbReference type="RefSeq" id="XP_013396536.1"/>
    </source>
</evidence>
<evidence type="ECO:0000259" key="6">
    <source>
        <dbReference type="PROSITE" id="PS50837"/>
    </source>
</evidence>
<dbReference type="GO" id="GO:0042981">
    <property type="term" value="P:regulation of apoptotic process"/>
    <property type="evidence" value="ECO:0007669"/>
    <property type="project" value="InterPro"/>
</dbReference>
<dbReference type="InterPro" id="IPR001315">
    <property type="entry name" value="CARD"/>
</dbReference>
<dbReference type="CDD" id="cd01671">
    <property type="entry name" value="CARD"/>
    <property type="match status" value="1"/>
</dbReference>
<dbReference type="OrthoDB" id="10071976at2759"/>
<feature type="domain" description="CARD" evidence="5">
    <location>
        <begin position="3"/>
        <end position="92"/>
    </location>
</feature>
<dbReference type="GO" id="GO:0045087">
    <property type="term" value="P:innate immune response"/>
    <property type="evidence" value="ECO:0007669"/>
    <property type="project" value="UniProtKB-KW"/>
</dbReference>
<dbReference type="RefSeq" id="XP_013396536.1">
    <property type="nucleotide sequence ID" value="XM_013541082.1"/>
</dbReference>
<dbReference type="InterPro" id="IPR007111">
    <property type="entry name" value="NACHT_NTPase"/>
</dbReference>
<comment type="subcellular location">
    <subcellularLocation>
        <location evidence="1">Cytoplasm</location>
    </subcellularLocation>
</comment>
<dbReference type="PANTHER" id="PTHR46844">
    <property type="entry name" value="SLR5058 PROTEIN"/>
    <property type="match status" value="1"/>
</dbReference>
<dbReference type="InParanoid" id="A0A1S3IFA6"/>
<dbReference type="Proteomes" id="UP000085678">
    <property type="component" value="Unplaced"/>
</dbReference>
<name>A0A1S3IFA6_LINAN</name>